<accession>A0ABS5A3P2</accession>
<dbReference type="Gene3D" id="1.20.1290.10">
    <property type="entry name" value="AhpD-like"/>
    <property type="match status" value="2"/>
</dbReference>
<dbReference type="InterPro" id="IPR003779">
    <property type="entry name" value="CMD-like"/>
</dbReference>
<gene>
    <name evidence="2" type="ORF">JOF53_000068</name>
</gene>
<organism evidence="2 3">
    <name type="scientific">Crossiella equi</name>
    <dbReference type="NCBI Taxonomy" id="130796"/>
    <lineage>
        <taxon>Bacteria</taxon>
        <taxon>Bacillati</taxon>
        <taxon>Actinomycetota</taxon>
        <taxon>Actinomycetes</taxon>
        <taxon>Pseudonocardiales</taxon>
        <taxon>Pseudonocardiaceae</taxon>
        <taxon>Crossiella</taxon>
    </lineage>
</organism>
<dbReference type="Pfam" id="PF02627">
    <property type="entry name" value="CMD"/>
    <property type="match status" value="2"/>
</dbReference>
<evidence type="ECO:0000313" key="3">
    <source>
        <dbReference type="Proteomes" id="UP001519363"/>
    </source>
</evidence>
<evidence type="ECO:0000259" key="1">
    <source>
        <dbReference type="Pfam" id="PF02627"/>
    </source>
</evidence>
<dbReference type="InterPro" id="IPR029032">
    <property type="entry name" value="AhpD-like"/>
</dbReference>
<feature type="domain" description="Carboxymuconolactone decarboxylase-like" evidence="1">
    <location>
        <begin position="109"/>
        <end position="177"/>
    </location>
</feature>
<dbReference type="RefSeq" id="WP_086782494.1">
    <property type="nucleotide sequence ID" value="NZ_JAGIOO010000001.1"/>
</dbReference>
<sequence>MGDYDQGLALLRQLGGSARPAVLDLFARAGVEDFGTEAVAYVYGGVYQRSGLGLAHRQLITVAALAALGYAQAQLDFHVAAARNLGCPPNELREALRLVARGEDTALGADGPGLDEVGRHLVLLAVHVAAGGVAPELRRHFTALAAAGQERAALEAILHLSAYVGFPAALNALTLVTA</sequence>
<dbReference type="PANTHER" id="PTHR33570:SF10">
    <property type="entry name" value="GAMMA-CARBOXYMUCONOLACTONE DECARBOXYLASE"/>
    <property type="match status" value="1"/>
</dbReference>
<name>A0ABS5A3P2_9PSEU</name>
<protein>
    <submittedName>
        <fullName evidence="2">4-carboxymuconolactone decarboxylase</fullName>
        <ecNumber evidence="2">4.1.1.44</ecNumber>
    </submittedName>
</protein>
<proteinExistence type="predicted"/>
<feature type="domain" description="Carboxymuconolactone decarboxylase-like" evidence="1">
    <location>
        <begin position="38"/>
        <end position="100"/>
    </location>
</feature>
<reference evidence="2 3" key="1">
    <citation type="submission" date="2021-03" db="EMBL/GenBank/DDBJ databases">
        <title>Sequencing the genomes of 1000 actinobacteria strains.</title>
        <authorList>
            <person name="Klenk H.-P."/>
        </authorList>
    </citation>
    <scope>NUCLEOTIDE SEQUENCE [LARGE SCALE GENOMIC DNA]</scope>
    <source>
        <strain evidence="2 3">DSM 44580</strain>
    </source>
</reference>
<comment type="caution">
    <text evidence="2">The sequence shown here is derived from an EMBL/GenBank/DDBJ whole genome shotgun (WGS) entry which is preliminary data.</text>
</comment>
<dbReference type="EC" id="4.1.1.44" evidence="2"/>
<evidence type="ECO:0000313" key="2">
    <source>
        <dbReference type="EMBL" id="MBP2471196.1"/>
    </source>
</evidence>
<dbReference type="Proteomes" id="UP001519363">
    <property type="component" value="Unassembled WGS sequence"/>
</dbReference>
<keyword evidence="3" id="KW-1185">Reference proteome</keyword>
<keyword evidence="2" id="KW-0456">Lyase</keyword>
<dbReference type="InterPro" id="IPR052512">
    <property type="entry name" value="4CMD/NDH-1_regulator"/>
</dbReference>
<dbReference type="SUPFAM" id="SSF69118">
    <property type="entry name" value="AhpD-like"/>
    <property type="match status" value="1"/>
</dbReference>
<dbReference type="PANTHER" id="PTHR33570">
    <property type="entry name" value="4-CARBOXYMUCONOLACTONE DECARBOXYLASE FAMILY PROTEIN"/>
    <property type="match status" value="1"/>
</dbReference>
<dbReference type="EMBL" id="JAGIOO010000001">
    <property type="protein sequence ID" value="MBP2471196.1"/>
    <property type="molecule type" value="Genomic_DNA"/>
</dbReference>
<dbReference type="GO" id="GO:0047575">
    <property type="term" value="F:4-carboxymuconolactone decarboxylase activity"/>
    <property type="evidence" value="ECO:0007669"/>
    <property type="project" value="UniProtKB-EC"/>
</dbReference>